<dbReference type="EMBL" id="JBHSFN010000007">
    <property type="protein sequence ID" value="MFC4587022.1"/>
    <property type="molecule type" value="Genomic_DNA"/>
</dbReference>
<feature type="signal peptide" evidence="3">
    <location>
        <begin position="1"/>
        <end position="25"/>
    </location>
</feature>
<dbReference type="RefSeq" id="WP_262846958.1">
    <property type="nucleotide sequence ID" value="NZ_JANZYP010000055.1"/>
</dbReference>
<evidence type="ECO:0000313" key="4">
    <source>
        <dbReference type="EMBL" id="MFC4587022.1"/>
    </source>
</evidence>
<keyword evidence="2" id="KW-0812">Transmembrane</keyword>
<feature type="transmembrane region" description="Helical" evidence="2">
    <location>
        <begin position="257"/>
        <end position="275"/>
    </location>
</feature>
<feature type="chain" id="PRO_5045337905" evidence="3">
    <location>
        <begin position="26"/>
        <end position="283"/>
    </location>
</feature>
<comment type="caution">
    <text evidence="4">The sequence shown here is derived from an EMBL/GenBank/DDBJ whole genome shotgun (WGS) entry which is preliminary data.</text>
</comment>
<evidence type="ECO:0000256" key="3">
    <source>
        <dbReference type="SAM" id="SignalP"/>
    </source>
</evidence>
<evidence type="ECO:0000256" key="1">
    <source>
        <dbReference type="SAM" id="MobiDB-lite"/>
    </source>
</evidence>
<reference evidence="5" key="1">
    <citation type="journal article" date="2019" name="Int. J. Syst. Evol. Microbiol.">
        <title>The Global Catalogue of Microorganisms (GCM) 10K type strain sequencing project: providing services to taxonomists for standard genome sequencing and annotation.</title>
        <authorList>
            <consortium name="The Broad Institute Genomics Platform"/>
            <consortium name="The Broad Institute Genome Sequencing Center for Infectious Disease"/>
            <person name="Wu L."/>
            <person name="Ma J."/>
        </authorList>
    </citation>
    <scope>NUCLEOTIDE SEQUENCE [LARGE SCALE GENOMIC DNA]</scope>
    <source>
        <strain evidence="5">CCUG 49560</strain>
    </source>
</reference>
<evidence type="ECO:0000256" key="2">
    <source>
        <dbReference type="SAM" id="Phobius"/>
    </source>
</evidence>
<feature type="compositionally biased region" description="Low complexity" evidence="1">
    <location>
        <begin position="191"/>
        <end position="205"/>
    </location>
</feature>
<keyword evidence="3" id="KW-0732">Signal</keyword>
<keyword evidence="2" id="KW-0472">Membrane</keyword>
<organism evidence="4 5">
    <name type="scientific">Sphaerisporangium corydalis</name>
    <dbReference type="NCBI Taxonomy" id="1441875"/>
    <lineage>
        <taxon>Bacteria</taxon>
        <taxon>Bacillati</taxon>
        <taxon>Actinomycetota</taxon>
        <taxon>Actinomycetes</taxon>
        <taxon>Streptosporangiales</taxon>
        <taxon>Streptosporangiaceae</taxon>
        <taxon>Sphaerisporangium</taxon>
    </lineage>
</organism>
<proteinExistence type="predicted"/>
<feature type="region of interest" description="Disordered" evidence="1">
    <location>
        <begin position="181"/>
        <end position="252"/>
    </location>
</feature>
<keyword evidence="2" id="KW-1133">Transmembrane helix</keyword>
<sequence>MRIRSVLVAAALTGGLGLCCPPAQAAVPGHRHGSRVVTDVVKYRCTGAGIQSQDIEVKVELTVPTGAVTEQQMTIGWRGTYAGTGLTAPGGGLSSDTKLYAYASISGITRLSSATGVGTPGAAGAGQVVPLPTTEVALKTTPLDAGTGTVRAAAMNFGLRPNAPSIECDVLNANDLTTYPLTVTQGGQGRTGSPTPTTTPTGTSPDPIPVATSPRPTHTVTEIVTRMPANPDGKVTRTPAGSAETGGGGTSGPDGRLLVLAGLLVTFVAATGLLLRRRAIPQG</sequence>
<gene>
    <name evidence="4" type="ORF">ACFO8L_13100</name>
</gene>
<keyword evidence="5" id="KW-1185">Reference proteome</keyword>
<dbReference type="Proteomes" id="UP001595891">
    <property type="component" value="Unassembled WGS sequence"/>
</dbReference>
<protein>
    <submittedName>
        <fullName evidence="4">Uncharacterized protein</fullName>
    </submittedName>
</protein>
<evidence type="ECO:0000313" key="5">
    <source>
        <dbReference type="Proteomes" id="UP001595891"/>
    </source>
</evidence>
<accession>A0ABV9EC63</accession>
<name>A0ABV9EC63_9ACTN</name>